<feature type="compositionally biased region" description="Pro residues" evidence="2">
    <location>
        <begin position="544"/>
        <end position="567"/>
    </location>
</feature>
<name>A0A194V6F7_CYTMA</name>
<feature type="compositionally biased region" description="Polar residues" evidence="2">
    <location>
        <begin position="86"/>
        <end position="95"/>
    </location>
</feature>
<keyword evidence="1" id="KW-0175">Coiled coil</keyword>
<accession>A0A194V6F7</accession>
<dbReference type="Proteomes" id="UP000078576">
    <property type="component" value="Unassembled WGS sequence"/>
</dbReference>
<dbReference type="STRING" id="694573.A0A194V6F7"/>
<protein>
    <submittedName>
        <fullName evidence="3">Uncharacterized protein</fullName>
    </submittedName>
</protein>
<feature type="region of interest" description="Disordered" evidence="2">
    <location>
        <begin position="506"/>
        <end position="590"/>
    </location>
</feature>
<feature type="compositionally biased region" description="Acidic residues" evidence="2">
    <location>
        <begin position="385"/>
        <end position="398"/>
    </location>
</feature>
<feature type="region of interest" description="Disordered" evidence="2">
    <location>
        <begin position="316"/>
        <end position="477"/>
    </location>
</feature>
<evidence type="ECO:0000256" key="2">
    <source>
        <dbReference type="SAM" id="MobiDB-lite"/>
    </source>
</evidence>
<feature type="region of interest" description="Disordered" evidence="2">
    <location>
        <begin position="139"/>
        <end position="295"/>
    </location>
</feature>
<feature type="coiled-coil region" evidence="1">
    <location>
        <begin position="3"/>
        <end position="30"/>
    </location>
</feature>
<feature type="compositionally biased region" description="Polar residues" evidence="2">
    <location>
        <begin position="163"/>
        <end position="176"/>
    </location>
</feature>
<feature type="compositionally biased region" description="Basic and acidic residues" evidence="2">
    <location>
        <begin position="222"/>
        <end position="234"/>
    </location>
</feature>
<feature type="compositionally biased region" description="Polar residues" evidence="2">
    <location>
        <begin position="240"/>
        <end position="268"/>
    </location>
</feature>
<feature type="compositionally biased region" description="Low complexity" evidence="2">
    <location>
        <begin position="189"/>
        <end position="204"/>
    </location>
</feature>
<feature type="compositionally biased region" description="Polar residues" evidence="2">
    <location>
        <begin position="442"/>
        <end position="451"/>
    </location>
</feature>
<feature type="compositionally biased region" description="Basic and acidic residues" evidence="2">
    <location>
        <begin position="529"/>
        <end position="538"/>
    </location>
</feature>
<evidence type="ECO:0000313" key="3">
    <source>
        <dbReference type="EMBL" id="KUI59552.1"/>
    </source>
</evidence>
<dbReference type="EMBL" id="KN714732">
    <property type="protein sequence ID" value="KUI59552.1"/>
    <property type="molecule type" value="Genomic_DNA"/>
</dbReference>
<feature type="compositionally biased region" description="Low complexity" evidence="2">
    <location>
        <begin position="212"/>
        <end position="221"/>
    </location>
</feature>
<reference evidence="4" key="1">
    <citation type="submission" date="2014-12" db="EMBL/GenBank/DDBJ databases">
        <title>Genome Sequence of Valsa Canker Pathogens Uncovers a Specific Adaption of Colonization on Woody Bark.</title>
        <authorList>
            <person name="Yin Z."/>
            <person name="Liu H."/>
            <person name="Gao X."/>
            <person name="Li Z."/>
            <person name="Song N."/>
            <person name="Ke X."/>
            <person name="Dai Q."/>
            <person name="Wu Y."/>
            <person name="Sun Y."/>
            <person name="Xu J.-R."/>
            <person name="Kang Z.K."/>
            <person name="Wang L."/>
            <person name="Huang L."/>
        </authorList>
    </citation>
    <scope>NUCLEOTIDE SEQUENCE [LARGE SCALE GENOMIC DNA]</scope>
    <source>
        <strain evidence="4">SXYL134</strain>
    </source>
</reference>
<feature type="region of interest" description="Disordered" evidence="2">
    <location>
        <begin position="86"/>
        <end position="118"/>
    </location>
</feature>
<feature type="compositionally biased region" description="Basic and acidic residues" evidence="2">
    <location>
        <begin position="345"/>
        <end position="384"/>
    </location>
</feature>
<evidence type="ECO:0000256" key="1">
    <source>
        <dbReference type="SAM" id="Coils"/>
    </source>
</evidence>
<dbReference type="OrthoDB" id="5418627at2759"/>
<feature type="compositionally biased region" description="Low complexity" evidence="2">
    <location>
        <begin position="457"/>
        <end position="477"/>
    </location>
</feature>
<organism evidence="3 4">
    <name type="scientific">Cytospora mali</name>
    <name type="common">Apple Valsa canker fungus</name>
    <name type="synonym">Valsa mali</name>
    <dbReference type="NCBI Taxonomy" id="578113"/>
    <lineage>
        <taxon>Eukaryota</taxon>
        <taxon>Fungi</taxon>
        <taxon>Dikarya</taxon>
        <taxon>Ascomycota</taxon>
        <taxon>Pezizomycotina</taxon>
        <taxon>Sordariomycetes</taxon>
        <taxon>Sordariomycetidae</taxon>
        <taxon>Diaporthales</taxon>
        <taxon>Cytosporaceae</taxon>
        <taxon>Cytospora</taxon>
    </lineage>
</organism>
<feature type="compositionally biased region" description="Low complexity" evidence="2">
    <location>
        <begin position="316"/>
        <end position="325"/>
    </location>
</feature>
<sequence length="705" mass="76554">MALDTTARLIAEAQAKLAELDSRVASYRHEMATEFTRYSEDLLRNVPEDVADRVSQAIANSILSSYPSLYPSGCLSPSPSENLTNLSEISWNGNRSPPPVLPHTSGTPKGHPQSPHERELEFQGLFTPTYLPLLESVDRPLQSPTTSPGPAPTPATDTKLTPAYTNTSEGTQTPENIQRRRRPSPLRYATDTSIDSTASDSSSARIRKSALRRSPASARSADSPRDPRRVRFDFEGQEVLPSSSPQASTTPLPEWGSVSSGESITPTDDSFPVKSLADIEGEEAPRPRKVSSSQALRALSKVPLDDHTTWTVVNPEAASEVSSASRVDKVDIRTHATLSPQVTVEHCEMSSKQIPERHKEGPARQQDEDQAREDMETSKPKMTFDETETEDDSSDDESSLFMLSRRNSKTRQEAAPARDQVLSTSGPSNSNGSTATGSTAPKITSTESATKPNAPKPTLSAPIATSTATPAVAPPLSHVKVKAPAVEDDDEPELFSLDADDDDLSLKKAISAHNSPKKHLPEVLQEPEQNQKADEQKDMSTPNAPIPGSPPISIPIRPPSETPPKVLPMPQGSVPKVSIGSLGGRPLMMSPVKDPELLERIRKSDDAPPFWVGSVNGNSGVDASNVKSYVASLPSPKGMPESFFERYIRERDTGFNYASDREDSEEDVRAAEKAKLSKEQKIYGDQDEVNLTHLDDTFPNNLLLV</sequence>
<evidence type="ECO:0000313" key="4">
    <source>
        <dbReference type="Proteomes" id="UP000078576"/>
    </source>
</evidence>
<gene>
    <name evidence="3" type="ORF">VP1G_06780</name>
</gene>
<dbReference type="AlphaFoldDB" id="A0A194V6F7"/>
<keyword evidence="4" id="KW-1185">Reference proteome</keyword>
<proteinExistence type="predicted"/>
<feature type="compositionally biased region" description="Low complexity" evidence="2">
    <location>
        <begin position="423"/>
        <end position="441"/>
    </location>
</feature>